<dbReference type="Gene3D" id="1.20.1250.20">
    <property type="entry name" value="MFS general substrate transporter like domains"/>
    <property type="match status" value="2"/>
</dbReference>
<feature type="transmembrane region" description="Helical" evidence="6">
    <location>
        <begin position="317"/>
        <end position="335"/>
    </location>
</feature>
<dbReference type="GO" id="GO:0022857">
    <property type="term" value="F:transmembrane transporter activity"/>
    <property type="evidence" value="ECO:0007669"/>
    <property type="project" value="InterPro"/>
</dbReference>
<dbReference type="PIRSF" id="PIRSF002808">
    <property type="entry name" value="Hexose_phosphate_transp"/>
    <property type="match status" value="1"/>
</dbReference>
<evidence type="ECO:0000256" key="3">
    <source>
        <dbReference type="ARBA" id="ARBA00022692"/>
    </source>
</evidence>
<proteinExistence type="predicted"/>
<feature type="transmembrane region" description="Helical" evidence="6">
    <location>
        <begin position="175"/>
        <end position="194"/>
    </location>
</feature>
<keyword evidence="4 6" id="KW-1133">Transmembrane helix</keyword>
<dbReference type="InterPro" id="IPR000849">
    <property type="entry name" value="Sugar_P_transporter"/>
</dbReference>
<dbReference type="PANTHER" id="PTHR11662:SF399">
    <property type="entry name" value="FI19708P1-RELATED"/>
    <property type="match status" value="1"/>
</dbReference>
<feature type="transmembrane region" description="Helical" evidence="6">
    <location>
        <begin position="381"/>
        <end position="400"/>
    </location>
</feature>
<keyword evidence="2" id="KW-1003">Cell membrane</keyword>
<sequence length="441" mass="47451">MTASPRVQVRRPGKTNWRWIVAVVCALGLAINYIDRSAISVSLPYMTKDFDITPGEQGLILSAFSWSYAIMQIPAGSLIDKFGERVMFGASVFLWSVCTGATFLVSSFGMLFGLRLGLGIGESGAYPASAKTVSRWFPQRERARATSVYDSGARVGSAIATPVIAGIIGLWGWRWVFLIAGVIGILWALGWWALYRSPELVGRIGEEEMAIINEGRDEEAREAAAAGTEKAIPVLILLRKRAVWAMMIGFFCVNFAVTFFLTWFPTYLVDERGFDLLKLGLFGAIPPICSIIGSWSGGLVNDALLKRGWTVTRARKSCLVVGMLLCAVIGAAAFVPTAGLALALMSISYFGSAFTIVTIWCLPADFVPASTVGVLGGTQNFFSNIGSALNPIVIGFLYGATGAFGLPLLLSGAVCILGALVFAFMLPRVEQIDFSRDVVTV</sequence>
<dbReference type="Pfam" id="PF07690">
    <property type="entry name" value="MFS_1"/>
    <property type="match status" value="1"/>
</dbReference>
<evidence type="ECO:0000256" key="1">
    <source>
        <dbReference type="ARBA" id="ARBA00004651"/>
    </source>
</evidence>
<organism evidence="8 9">
    <name type="scientific">Actinomyces ruminicola</name>
    <dbReference type="NCBI Taxonomy" id="332524"/>
    <lineage>
        <taxon>Bacteria</taxon>
        <taxon>Bacillati</taxon>
        <taxon>Actinomycetota</taxon>
        <taxon>Actinomycetes</taxon>
        <taxon>Actinomycetales</taxon>
        <taxon>Actinomycetaceae</taxon>
        <taxon>Actinomyces</taxon>
    </lineage>
</organism>
<feature type="transmembrane region" description="Helical" evidence="6">
    <location>
        <begin position="20"/>
        <end position="39"/>
    </location>
</feature>
<feature type="domain" description="Major facilitator superfamily (MFS) profile" evidence="7">
    <location>
        <begin position="21"/>
        <end position="430"/>
    </location>
</feature>
<reference evidence="8 9" key="1">
    <citation type="submission" date="2016-10" db="EMBL/GenBank/DDBJ databases">
        <authorList>
            <person name="de Groot N.N."/>
        </authorList>
    </citation>
    <scope>NUCLEOTIDE SEQUENCE [LARGE SCALE GENOMIC DNA]</scope>
    <source>
        <strain evidence="8 9">KPR-7B</strain>
    </source>
</reference>
<dbReference type="InterPro" id="IPR011701">
    <property type="entry name" value="MFS"/>
</dbReference>
<keyword evidence="3 6" id="KW-0812">Transmembrane</keyword>
<evidence type="ECO:0000256" key="2">
    <source>
        <dbReference type="ARBA" id="ARBA00022475"/>
    </source>
</evidence>
<dbReference type="InterPro" id="IPR050382">
    <property type="entry name" value="MFS_Na/Anion_cotransporter"/>
</dbReference>
<evidence type="ECO:0000256" key="5">
    <source>
        <dbReference type="ARBA" id="ARBA00023136"/>
    </source>
</evidence>
<evidence type="ECO:0000313" key="8">
    <source>
        <dbReference type="EMBL" id="SDM84302.1"/>
    </source>
</evidence>
<dbReference type="RefSeq" id="WP_092610410.1">
    <property type="nucleotide sequence ID" value="NZ_FNHU01000007.1"/>
</dbReference>
<dbReference type="CDD" id="cd17319">
    <property type="entry name" value="MFS_ExuT_GudP_like"/>
    <property type="match status" value="1"/>
</dbReference>
<dbReference type="InterPro" id="IPR036259">
    <property type="entry name" value="MFS_trans_sf"/>
</dbReference>
<feature type="transmembrane region" description="Helical" evidence="6">
    <location>
        <begin position="59"/>
        <end position="79"/>
    </location>
</feature>
<dbReference type="PANTHER" id="PTHR11662">
    <property type="entry name" value="SOLUTE CARRIER FAMILY 17"/>
    <property type="match status" value="1"/>
</dbReference>
<feature type="transmembrane region" description="Helical" evidence="6">
    <location>
        <begin position="406"/>
        <end position="426"/>
    </location>
</feature>
<name>A0A1G9WI83_9ACTO</name>
<dbReference type="Proteomes" id="UP000199671">
    <property type="component" value="Unassembled WGS sequence"/>
</dbReference>
<feature type="transmembrane region" description="Helical" evidence="6">
    <location>
        <begin position="86"/>
        <end position="112"/>
    </location>
</feature>
<dbReference type="InterPro" id="IPR020846">
    <property type="entry name" value="MFS_dom"/>
</dbReference>
<dbReference type="GO" id="GO:0005886">
    <property type="term" value="C:plasma membrane"/>
    <property type="evidence" value="ECO:0007669"/>
    <property type="project" value="UniProtKB-SubCell"/>
</dbReference>
<dbReference type="OrthoDB" id="8596007at2"/>
<dbReference type="AlphaFoldDB" id="A0A1G9WI83"/>
<protein>
    <submittedName>
        <fullName evidence="8">Major Facilitator Superfamily protein</fullName>
    </submittedName>
</protein>
<comment type="subcellular location">
    <subcellularLocation>
        <location evidence="1">Cell membrane</location>
        <topology evidence="1">Multi-pass membrane protein</topology>
    </subcellularLocation>
</comment>
<evidence type="ECO:0000256" key="6">
    <source>
        <dbReference type="SAM" id="Phobius"/>
    </source>
</evidence>
<evidence type="ECO:0000259" key="7">
    <source>
        <dbReference type="PROSITE" id="PS50850"/>
    </source>
</evidence>
<keyword evidence="5 6" id="KW-0472">Membrane</keyword>
<gene>
    <name evidence="8" type="ORF">SAMN04487766_107154</name>
</gene>
<dbReference type="SUPFAM" id="SSF103473">
    <property type="entry name" value="MFS general substrate transporter"/>
    <property type="match status" value="1"/>
</dbReference>
<accession>A0A1G9WI83</accession>
<feature type="transmembrane region" description="Helical" evidence="6">
    <location>
        <begin position="242"/>
        <end position="264"/>
    </location>
</feature>
<dbReference type="PROSITE" id="PS50850">
    <property type="entry name" value="MFS"/>
    <property type="match status" value="1"/>
</dbReference>
<dbReference type="EMBL" id="FNHU01000007">
    <property type="protein sequence ID" value="SDM84302.1"/>
    <property type="molecule type" value="Genomic_DNA"/>
</dbReference>
<evidence type="ECO:0000313" key="9">
    <source>
        <dbReference type="Proteomes" id="UP000199671"/>
    </source>
</evidence>
<evidence type="ECO:0000256" key="4">
    <source>
        <dbReference type="ARBA" id="ARBA00022989"/>
    </source>
</evidence>
<feature type="transmembrane region" description="Helical" evidence="6">
    <location>
        <begin position="284"/>
        <end position="305"/>
    </location>
</feature>